<keyword evidence="1" id="KW-0812">Transmembrane</keyword>
<dbReference type="EMBL" id="CAACVG010001207">
    <property type="protein sequence ID" value="VEN35050.1"/>
    <property type="molecule type" value="Genomic_DNA"/>
</dbReference>
<dbReference type="AlphaFoldDB" id="A0A653BHI3"/>
<evidence type="ECO:0000313" key="3">
    <source>
        <dbReference type="Proteomes" id="UP000410492"/>
    </source>
</evidence>
<evidence type="ECO:0000313" key="2">
    <source>
        <dbReference type="EMBL" id="VEN35050.1"/>
    </source>
</evidence>
<organism evidence="2 3">
    <name type="scientific">Callosobruchus maculatus</name>
    <name type="common">Southern cowpea weevil</name>
    <name type="synonym">Pulse bruchid</name>
    <dbReference type="NCBI Taxonomy" id="64391"/>
    <lineage>
        <taxon>Eukaryota</taxon>
        <taxon>Metazoa</taxon>
        <taxon>Ecdysozoa</taxon>
        <taxon>Arthropoda</taxon>
        <taxon>Hexapoda</taxon>
        <taxon>Insecta</taxon>
        <taxon>Pterygota</taxon>
        <taxon>Neoptera</taxon>
        <taxon>Endopterygota</taxon>
        <taxon>Coleoptera</taxon>
        <taxon>Polyphaga</taxon>
        <taxon>Cucujiformia</taxon>
        <taxon>Chrysomeloidea</taxon>
        <taxon>Chrysomelidae</taxon>
        <taxon>Bruchinae</taxon>
        <taxon>Bruchini</taxon>
        <taxon>Callosobruchus</taxon>
    </lineage>
</organism>
<accession>A0A653BHI3</accession>
<reference evidence="2 3" key="1">
    <citation type="submission" date="2019-01" db="EMBL/GenBank/DDBJ databases">
        <authorList>
            <person name="Sayadi A."/>
        </authorList>
    </citation>
    <scope>NUCLEOTIDE SEQUENCE [LARGE SCALE GENOMIC DNA]</scope>
</reference>
<dbReference type="OrthoDB" id="445556at2759"/>
<keyword evidence="1" id="KW-1133">Transmembrane helix</keyword>
<sequence length="91" mass="10605">MHEVSSGGPYRMYKYNAEPFFHDPWKDPSFYANRDRSRDKFYEQDPYYGIKGVNRMSNKSVVMICIALTVFGLSLQVFAVSYLELISCTAR</sequence>
<protein>
    <submittedName>
        <fullName evidence="2">Uncharacterized protein</fullName>
    </submittedName>
</protein>
<evidence type="ECO:0000256" key="1">
    <source>
        <dbReference type="SAM" id="Phobius"/>
    </source>
</evidence>
<keyword evidence="1" id="KW-0472">Membrane</keyword>
<keyword evidence="3" id="KW-1185">Reference proteome</keyword>
<dbReference type="Proteomes" id="UP000410492">
    <property type="component" value="Unassembled WGS sequence"/>
</dbReference>
<feature type="transmembrane region" description="Helical" evidence="1">
    <location>
        <begin position="61"/>
        <end position="83"/>
    </location>
</feature>
<name>A0A653BHI3_CALMS</name>
<proteinExistence type="predicted"/>
<gene>
    <name evidence="2" type="ORF">CALMAC_LOCUS1059</name>
</gene>